<feature type="repeat" description="PPR" evidence="2">
    <location>
        <begin position="224"/>
        <end position="258"/>
    </location>
</feature>
<dbReference type="EMBL" id="JXTC01000087">
    <property type="protein sequence ID" value="PON90067.1"/>
    <property type="molecule type" value="Genomic_DNA"/>
</dbReference>
<evidence type="ECO:0000256" key="2">
    <source>
        <dbReference type="PROSITE-ProRule" id="PRU00708"/>
    </source>
</evidence>
<reference evidence="4" key="1">
    <citation type="submission" date="2016-06" db="EMBL/GenBank/DDBJ databases">
        <title>Parallel loss of symbiosis genes in relatives of nitrogen-fixing non-legume Parasponia.</title>
        <authorList>
            <person name="Van Velzen R."/>
            <person name="Holmer R."/>
            <person name="Bu F."/>
            <person name="Rutten L."/>
            <person name="Van Zeijl A."/>
            <person name="Liu W."/>
            <person name="Santuari L."/>
            <person name="Cao Q."/>
            <person name="Sharma T."/>
            <person name="Shen D."/>
            <person name="Roswanjaya Y."/>
            <person name="Wardhani T."/>
            <person name="Kalhor M.S."/>
            <person name="Jansen J."/>
            <person name="Van den Hoogen J."/>
            <person name="Gungor B."/>
            <person name="Hartog M."/>
            <person name="Hontelez J."/>
            <person name="Verver J."/>
            <person name="Yang W.-C."/>
            <person name="Schijlen E."/>
            <person name="Repin R."/>
            <person name="Schilthuizen M."/>
            <person name="Schranz E."/>
            <person name="Heidstra R."/>
            <person name="Miyata K."/>
            <person name="Fedorova E."/>
            <person name="Kohlen W."/>
            <person name="Bisseling T."/>
            <person name="Smit S."/>
            <person name="Geurts R."/>
        </authorList>
    </citation>
    <scope>NUCLEOTIDE SEQUENCE [LARGE SCALE GENOMIC DNA]</scope>
    <source>
        <strain evidence="4">cv. RG33-2</strain>
    </source>
</reference>
<dbReference type="AlphaFoldDB" id="A0A2P5EWZ7"/>
<dbReference type="Pfam" id="PF13041">
    <property type="entry name" value="PPR_2"/>
    <property type="match status" value="2"/>
</dbReference>
<proteinExistence type="predicted"/>
<dbReference type="NCBIfam" id="TIGR00756">
    <property type="entry name" value="PPR"/>
    <property type="match status" value="2"/>
</dbReference>
<sequence>MVSMASQAATNFSTHTTHLPSLENLPVINLFENCKSMEQLRQIHAQTIKLGIMSLPFVQNKIIALSSAQESDNMVYARRVFDEIPEPSVFVWNTMMKGFSRMKCPRDGVSMYVAMLRRSFKPDHYTFPFLFKGFTRDVALACGKELHCHVLKFGFGSNIFVQNALVNMYSLSGLVDMARGVFDSSYERDAVTWNAMISGYNRIKDFDESRKLFKQMVGIGVLPTSVTFVLVLSACSKLKDLDTGKQVHKYIKDREIEPNLILENALIDMYAACGEMSLSLEVFENMKNRDVISWTTIVSGFANSGQILAQGNTRLSNQISLIDVGSMSVDFTAQPTWSTLDQRL</sequence>
<keyword evidence="1" id="KW-0677">Repeat</keyword>
<name>A0A2P5EWZ7_TREOI</name>
<dbReference type="InterPro" id="IPR011990">
    <property type="entry name" value="TPR-like_helical_dom_sf"/>
</dbReference>
<dbReference type="PROSITE" id="PS51375">
    <property type="entry name" value="PPR"/>
    <property type="match status" value="4"/>
</dbReference>
<feature type="repeat" description="PPR" evidence="2">
    <location>
        <begin position="259"/>
        <end position="293"/>
    </location>
</feature>
<dbReference type="InterPro" id="IPR002885">
    <property type="entry name" value="PPR_rpt"/>
</dbReference>
<gene>
    <name evidence="3" type="ORF">TorRG33x02_140990</name>
</gene>
<keyword evidence="4" id="KW-1185">Reference proteome</keyword>
<dbReference type="InterPro" id="IPR046960">
    <property type="entry name" value="PPR_At4g14850-like_plant"/>
</dbReference>
<dbReference type="OrthoDB" id="185373at2759"/>
<dbReference type="Gene3D" id="1.25.40.10">
    <property type="entry name" value="Tetratricopeptide repeat domain"/>
    <property type="match status" value="3"/>
</dbReference>
<dbReference type="GO" id="GO:0009451">
    <property type="term" value="P:RNA modification"/>
    <property type="evidence" value="ECO:0007669"/>
    <property type="project" value="InterPro"/>
</dbReference>
<dbReference type="FunFam" id="1.25.40.10:FF:000470">
    <property type="entry name" value="Pentatricopeptide repeat-containing protein At5g66520"/>
    <property type="match status" value="1"/>
</dbReference>
<dbReference type="PANTHER" id="PTHR47926:SF347">
    <property type="entry name" value="PENTATRICOPEPTIDE REPEAT-CONTAINING PROTEIN"/>
    <property type="match status" value="1"/>
</dbReference>
<dbReference type="InParanoid" id="A0A2P5EWZ7"/>
<dbReference type="PANTHER" id="PTHR47926">
    <property type="entry name" value="PENTATRICOPEPTIDE REPEAT-CONTAINING PROTEIN"/>
    <property type="match status" value="1"/>
</dbReference>
<feature type="repeat" description="PPR" evidence="2">
    <location>
        <begin position="189"/>
        <end position="223"/>
    </location>
</feature>
<organism evidence="3 4">
    <name type="scientific">Trema orientale</name>
    <name type="common">Charcoal tree</name>
    <name type="synonym">Celtis orientalis</name>
    <dbReference type="NCBI Taxonomy" id="63057"/>
    <lineage>
        <taxon>Eukaryota</taxon>
        <taxon>Viridiplantae</taxon>
        <taxon>Streptophyta</taxon>
        <taxon>Embryophyta</taxon>
        <taxon>Tracheophyta</taxon>
        <taxon>Spermatophyta</taxon>
        <taxon>Magnoliopsida</taxon>
        <taxon>eudicotyledons</taxon>
        <taxon>Gunneridae</taxon>
        <taxon>Pentapetalae</taxon>
        <taxon>rosids</taxon>
        <taxon>fabids</taxon>
        <taxon>Rosales</taxon>
        <taxon>Cannabaceae</taxon>
        <taxon>Trema</taxon>
    </lineage>
</organism>
<dbReference type="STRING" id="63057.A0A2P5EWZ7"/>
<dbReference type="Pfam" id="PF01535">
    <property type="entry name" value="PPR"/>
    <property type="match status" value="2"/>
</dbReference>
<protein>
    <submittedName>
        <fullName evidence="3">Pentatricopeptide repeat</fullName>
    </submittedName>
</protein>
<evidence type="ECO:0000313" key="3">
    <source>
        <dbReference type="EMBL" id="PON90067.1"/>
    </source>
</evidence>
<dbReference type="GO" id="GO:0003723">
    <property type="term" value="F:RNA binding"/>
    <property type="evidence" value="ECO:0007669"/>
    <property type="project" value="InterPro"/>
</dbReference>
<feature type="repeat" description="PPR" evidence="2">
    <location>
        <begin position="88"/>
        <end position="122"/>
    </location>
</feature>
<comment type="caution">
    <text evidence="3">The sequence shown here is derived from an EMBL/GenBank/DDBJ whole genome shotgun (WGS) entry which is preliminary data.</text>
</comment>
<dbReference type="Proteomes" id="UP000237000">
    <property type="component" value="Unassembled WGS sequence"/>
</dbReference>
<accession>A0A2P5EWZ7</accession>
<evidence type="ECO:0000256" key="1">
    <source>
        <dbReference type="ARBA" id="ARBA00022737"/>
    </source>
</evidence>
<evidence type="ECO:0000313" key="4">
    <source>
        <dbReference type="Proteomes" id="UP000237000"/>
    </source>
</evidence>